<feature type="domain" description="Methyltransferase type 11" evidence="1">
    <location>
        <begin position="82"/>
        <end position="147"/>
    </location>
</feature>
<dbReference type="InParanoid" id="F0YA75"/>
<dbReference type="EMBL" id="GL833129">
    <property type="protein sequence ID" value="EGB07882.1"/>
    <property type="molecule type" value="Genomic_DNA"/>
</dbReference>
<dbReference type="OrthoDB" id="2013972at2759"/>
<dbReference type="eggNOG" id="ENOG502S0I5">
    <property type="taxonomic scope" value="Eukaryota"/>
</dbReference>
<reference evidence="2 3" key="1">
    <citation type="journal article" date="2011" name="Proc. Natl. Acad. Sci. U.S.A.">
        <title>Niche of harmful alga Aureococcus anophagefferens revealed through ecogenomics.</title>
        <authorList>
            <person name="Gobler C.J."/>
            <person name="Berry D.L."/>
            <person name="Dyhrman S.T."/>
            <person name="Wilhelm S.W."/>
            <person name="Salamov A."/>
            <person name="Lobanov A.V."/>
            <person name="Zhang Y."/>
            <person name="Collier J.L."/>
            <person name="Wurch L.L."/>
            <person name="Kustka A.B."/>
            <person name="Dill B.D."/>
            <person name="Shah M."/>
            <person name="VerBerkmoes N.C."/>
            <person name="Kuo A."/>
            <person name="Terry A."/>
            <person name="Pangilinan J."/>
            <person name="Lindquist E.A."/>
            <person name="Lucas S."/>
            <person name="Paulsen I.T."/>
            <person name="Hattenrath-Lehmann T.K."/>
            <person name="Talmage S.C."/>
            <person name="Walker E.A."/>
            <person name="Koch F."/>
            <person name="Burson A.M."/>
            <person name="Marcoval M.A."/>
            <person name="Tang Y.Z."/>
            <person name="Lecleir G.R."/>
            <person name="Coyne K.J."/>
            <person name="Berg G.M."/>
            <person name="Bertrand E.M."/>
            <person name="Saito M.A."/>
            <person name="Gladyshev V.N."/>
            <person name="Grigoriev I.V."/>
        </authorList>
    </citation>
    <scope>NUCLEOTIDE SEQUENCE [LARGE SCALE GENOMIC DNA]</scope>
    <source>
        <strain evidence="3">CCMP 1984</strain>
    </source>
</reference>
<dbReference type="PANTHER" id="PTHR43036:SF2">
    <property type="entry name" value="OS04G0481300 PROTEIN"/>
    <property type="match status" value="1"/>
</dbReference>
<dbReference type="GO" id="GO:0008757">
    <property type="term" value="F:S-adenosylmethionine-dependent methyltransferase activity"/>
    <property type="evidence" value="ECO:0007669"/>
    <property type="project" value="InterPro"/>
</dbReference>
<dbReference type="CDD" id="cd02440">
    <property type="entry name" value="AdoMet_MTases"/>
    <property type="match status" value="1"/>
</dbReference>
<dbReference type="PANTHER" id="PTHR43036">
    <property type="entry name" value="OSJNBB0011N17.9 PROTEIN"/>
    <property type="match status" value="1"/>
</dbReference>
<evidence type="ECO:0000313" key="3">
    <source>
        <dbReference type="Proteomes" id="UP000002729"/>
    </source>
</evidence>
<keyword evidence="3" id="KW-1185">Reference proteome</keyword>
<gene>
    <name evidence="2" type="ORF">AURANDRAFT_26716</name>
</gene>
<organism evidence="3">
    <name type="scientific">Aureococcus anophagefferens</name>
    <name type="common">Harmful bloom alga</name>
    <dbReference type="NCBI Taxonomy" id="44056"/>
    <lineage>
        <taxon>Eukaryota</taxon>
        <taxon>Sar</taxon>
        <taxon>Stramenopiles</taxon>
        <taxon>Ochrophyta</taxon>
        <taxon>Pelagophyceae</taxon>
        <taxon>Pelagomonadales</taxon>
        <taxon>Pelagomonadaceae</taxon>
        <taxon>Aureococcus</taxon>
    </lineage>
</organism>
<evidence type="ECO:0000259" key="1">
    <source>
        <dbReference type="Pfam" id="PF08241"/>
    </source>
</evidence>
<proteinExistence type="predicted"/>
<feature type="non-terminal residue" evidence="2">
    <location>
        <position position="1"/>
    </location>
</feature>
<dbReference type="RefSeq" id="XP_009037259.1">
    <property type="nucleotide sequence ID" value="XM_009039011.1"/>
</dbReference>
<sequence length="210" mass="23266">PDAPPWKPRDFRRLDESDDAAFYAASEPRFVYHIDEGAVAALTNYYKAEIPAGADVLDICSSWVSHYPINTKYGKVVGTGMNAKELAANTQLTDYVQRDLNKEPTLPFADRSFDVVTCVVSVDYLTQPLAVLAEVRRVLRPGGKVIFSQSNRMFMTKAVGMWVSMGDEAHLELIGQYLKYAGFSTPPKAYDISAKGRGARDPMYIVQATA</sequence>
<dbReference type="OMA" id="HYSSEWK"/>
<name>F0YA75_AURAN</name>
<accession>F0YA75</accession>
<dbReference type="Proteomes" id="UP000002729">
    <property type="component" value="Unassembled WGS sequence"/>
</dbReference>
<dbReference type="Pfam" id="PF08241">
    <property type="entry name" value="Methyltransf_11"/>
    <property type="match status" value="1"/>
</dbReference>
<dbReference type="GeneID" id="20220250"/>
<dbReference type="Gene3D" id="3.40.50.150">
    <property type="entry name" value="Vaccinia Virus protein VP39"/>
    <property type="match status" value="1"/>
</dbReference>
<dbReference type="SUPFAM" id="SSF53335">
    <property type="entry name" value="S-adenosyl-L-methionine-dependent methyltransferases"/>
    <property type="match status" value="1"/>
</dbReference>
<dbReference type="KEGG" id="aaf:AURANDRAFT_26716"/>
<dbReference type="InterPro" id="IPR029063">
    <property type="entry name" value="SAM-dependent_MTases_sf"/>
</dbReference>
<dbReference type="AlphaFoldDB" id="F0YA75"/>
<evidence type="ECO:0000313" key="2">
    <source>
        <dbReference type="EMBL" id="EGB07882.1"/>
    </source>
</evidence>
<dbReference type="InterPro" id="IPR013216">
    <property type="entry name" value="Methyltransf_11"/>
</dbReference>
<protein>
    <recommendedName>
        <fullName evidence="1">Methyltransferase type 11 domain-containing protein</fullName>
    </recommendedName>
</protein>